<dbReference type="Pfam" id="PF13439">
    <property type="entry name" value="Glyco_transf_4"/>
    <property type="match status" value="1"/>
</dbReference>
<evidence type="ECO:0000259" key="2">
    <source>
        <dbReference type="Pfam" id="PF00534"/>
    </source>
</evidence>
<evidence type="ECO:0008006" key="5">
    <source>
        <dbReference type="Google" id="ProtNLM"/>
    </source>
</evidence>
<evidence type="ECO:0000313" key="4">
    <source>
        <dbReference type="EMBL" id="GAJ03158.1"/>
    </source>
</evidence>
<sequence>LTGKWNFELDNPNIFQINIIKKSYFWIPQFSLKVIKYLKNHNFDIIHGNGPKGSLPLLFIPKKKFISTLHDLGPYETKFSRIPIEKYLFKAVSKKAIYLTTCSEFIKNEIKRYIPQVNIKNIHNLYSAIEDKFKPYPKEAQELKKELNIQGPILLNIGRIALYKGVHYLISAYKIAKKEIPDLNLVIGGKPDFYMEKYYKTWKQKYKDIHFIGFISDDEIPIYYSMGDVFVNYS</sequence>
<feature type="non-terminal residue" evidence="4">
    <location>
        <position position="1"/>
    </location>
</feature>
<feature type="domain" description="Glycosyl transferase family 1" evidence="2">
    <location>
        <begin position="144"/>
        <end position="231"/>
    </location>
</feature>
<evidence type="ECO:0000259" key="3">
    <source>
        <dbReference type="Pfam" id="PF13439"/>
    </source>
</evidence>
<dbReference type="InterPro" id="IPR028098">
    <property type="entry name" value="Glyco_trans_4-like_N"/>
</dbReference>
<name>X1TCW8_9ZZZZ</name>
<dbReference type="Pfam" id="PF00534">
    <property type="entry name" value="Glycos_transf_1"/>
    <property type="match status" value="1"/>
</dbReference>
<dbReference type="AlphaFoldDB" id="X1TCW8"/>
<dbReference type="PANTHER" id="PTHR46401">
    <property type="entry name" value="GLYCOSYLTRANSFERASE WBBK-RELATED"/>
    <property type="match status" value="1"/>
</dbReference>
<feature type="non-terminal residue" evidence="4">
    <location>
        <position position="234"/>
    </location>
</feature>
<protein>
    <recommendedName>
        <fullName evidence="5">Glycosyltransferase subfamily 4-like N-terminal domain-containing protein</fullName>
    </recommendedName>
</protein>
<dbReference type="SUPFAM" id="SSF53756">
    <property type="entry name" value="UDP-Glycosyltransferase/glycogen phosphorylase"/>
    <property type="match status" value="1"/>
</dbReference>
<gene>
    <name evidence="4" type="ORF">S12H4_53470</name>
</gene>
<dbReference type="InterPro" id="IPR001296">
    <property type="entry name" value="Glyco_trans_1"/>
</dbReference>
<dbReference type="Gene3D" id="3.40.50.2000">
    <property type="entry name" value="Glycogen Phosphorylase B"/>
    <property type="match status" value="2"/>
</dbReference>
<keyword evidence="1" id="KW-0808">Transferase</keyword>
<dbReference type="GO" id="GO:0016757">
    <property type="term" value="F:glycosyltransferase activity"/>
    <property type="evidence" value="ECO:0007669"/>
    <property type="project" value="InterPro"/>
</dbReference>
<feature type="domain" description="Glycosyltransferase subfamily 4-like N-terminal" evidence="3">
    <location>
        <begin position="20"/>
        <end position="124"/>
    </location>
</feature>
<dbReference type="PANTHER" id="PTHR46401:SF2">
    <property type="entry name" value="GLYCOSYLTRANSFERASE WBBK-RELATED"/>
    <property type="match status" value="1"/>
</dbReference>
<evidence type="ECO:0000256" key="1">
    <source>
        <dbReference type="ARBA" id="ARBA00022679"/>
    </source>
</evidence>
<proteinExistence type="predicted"/>
<comment type="caution">
    <text evidence="4">The sequence shown here is derived from an EMBL/GenBank/DDBJ whole genome shotgun (WGS) entry which is preliminary data.</text>
</comment>
<accession>X1TCW8</accession>
<dbReference type="EMBL" id="BARW01034040">
    <property type="protein sequence ID" value="GAJ03158.1"/>
    <property type="molecule type" value="Genomic_DNA"/>
</dbReference>
<reference evidence="4" key="1">
    <citation type="journal article" date="2014" name="Front. Microbiol.">
        <title>High frequency of phylogenetically diverse reductive dehalogenase-homologous genes in deep subseafloor sedimentary metagenomes.</title>
        <authorList>
            <person name="Kawai M."/>
            <person name="Futagami T."/>
            <person name="Toyoda A."/>
            <person name="Takaki Y."/>
            <person name="Nishi S."/>
            <person name="Hori S."/>
            <person name="Arai W."/>
            <person name="Tsubouchi T."/>
            <person name="Morono Y."/>
            <person name="Uchiyama I."/>
            <person name="Ito T."/>
            <person name="Fujiyama A."/>
            <person name="Inagaki F."/>
            <person name="Takami H."/>
        </authorList>
    </citation>
    <scope>NUCLEOTIDE SEQUENCE</scope>
    <source>
        <strain evidence="4">Expedition CK06-06</strain>
    </source>
</reference>
<organism evidence="4">
    <name type="scientific">marine sediment metagenome</name>
    <dbReference type="NCBI Taxonomy" id="412755"/>
    <lineage>
        <taxon>unclassified sequences</taxon>
        <taxon>metagenomes</taxon>
        <taxon>ecological metagenomes</taxon>
    </lineage>
</organism>